<dbReference type="PROSITE" id="PS51063">
    <property type="entry name" value="HTH_CRP_2"/>
    <property type="match status" value="1"/>
</dbReference>
<evidence type="ECO:0000256" key="2">
    <source>
        <dbReference type="ARBA" id="ARBA00023125"/>
    </source>
</evidence>
<protein>
    <submittedName>
        <fullName evidence="7">cAMP-binding domain of CRP or a regulatory subunit of cAMP-dependent protein kinases</fullName>
    </submittedName>
</protein>
<keyword evidence="7" id="KW-0418">Kinase</keyword>
<dbReference type="SUPFAM" id="SSF51206">
    <property type="entry name" value="cAMP-binding domain-like"/>
    <property type="match status" value="1"/>
</dbReference>
<dbReference type="CDD" id="cd00038">
    <property type="entry name" value="CAP_ED"/>
    <property type="match status" value="1"/>
</dbReference>
<sequence length="204" mass="23345">MLELRYTWEPFLDYGQKLELKKKTVIYLQGESGKGFYYLSKGGVKILFLSDQGNERIINYVPVGMLLGEHGVHKENYLTTAVTTSPSVLYYFSDEDLSKVCADHPNAATIFTHSLIYKFRILAEIISLLDSGIEHQMAYYLLKLVHENGNISIDQTSFAQYIGTSRITVNKTFQKWKQQGLIEITGRKIQILDMKKMSEIGKVM</sequence>
<dbReference type="RefSeq" id="WP_091261065.1">
    <property type="nucleotide sequence ID" value="NZ_FNDE01000037.1"/>
</dbReference>
<accession>A0A1G8DVW4</accession>
<dbReference type="GO" id="GO:0003677">
    <property type="term" value="F:DNA binding"/>
    <property type="evidence" value="ECO:0007669"/>
    <property type="project" value="UniProtKB-KW"/>
</dbReference>
<organism evidence="7 8">
    <name type="scientific">Aneurinibacillus thermoaerophilus</name>
    <dbReference type="NCBI Taxonomy" id="143495"/>
    <lineage>
        <taxon>Bacteria</taxon>
        <taxon>Bacillati</taxon>
        <taxon>Bacillota</taxon>
        <taxon>Bacilli</taxon>
        <taxon>Bacillales</taxon>
        <taxon>Paenibacillaceae</taxon>
        <taxon>Aneurinibacillus group</taxon>
        <taxon>Aneurinibacillus</taxon>
    </lineage>
</organism>
<dbReference type="SMART" id="SM00100">
    <property type="entry name" value="cNMP"/>
    <property type="match status" value="1"/>
</dbReference>
<dbReference type="SMART" id="SM00419">
    <property type="entry name" value="HTH_CRP"/>
    <property type="match status" value="1"/>
</dbReference>
<keyword evidence="1" id="KW-0805">Transcription regulation</keyword>
<keyword evidence="3" id="KW-0010">Activator</keyword>
<reference evidence="7 8" key="1">
    <citation type="submission" date="2016-10" db="EMBL/GenBank/DDBJ databases">
        <authorList>
            <person name="de Groot N.N."/>
        </authorList>
    </citation>
    <scope>NUCLEOTIDE SEQUENCE [LARGE SCALE GENOMIC DNA]</scope>
    <source>
        <strain evidence="7 8">L 420-91</strain>
    </source>
</reference>
<proteinExistence type="predicted"/>
<keyword evidence="7" id="KW-0808">Transferase</keyword>
<dbReference type="GO" id="GO:0003700">
    <property type="term" value="F:DNA-binding transcription factor activity"/>
    <property type="evidence" value="ECO:0007669"/>
    <property type="project" value="TreeGrafter"/>
</dbReference>
<dbReference type="Pfam" id="PF00027">
    <property type="entry name" value="cNMP_binding"/>
    <property type="match status" value="1"/>
</dbReference>
<dbReference type="InterPro" id="IPR000595">
    <property type="entry name" value="cNMP-bd_dom"/>
</dbReference>
<evidence type="ECO:0000256" key="3">
    <source>
        <dbReference type="ARBA" id="ARBA00023159"/>
    </source>
</evidence>
<keyword evidence="4" id="KW-0804">Transcription</keyword>
<dbReference type="InterPro" id="IPR036390">
    <property type="entry name" value="WH_DNA-bd_sf"/>
</dbReference>
<name>A0A1G8DVW4_ANETH</name>
<dbReference type="EMBL" id="FNDE01000037">
    <property type="protein sequence ID" value="SDH61728.1"/>
    <property type="molecule type" value="Genomic_DNA"/>
</dbReference>
<dbReference type="InterPro" id="IPR014710">
    <property type="entry name" value="RmlC-like_jellyroll"/>
</dbReference>
<dbReference type="AlphaFoldDB" id="A0A1G8DVW4"/>
<dbReference type="OrthoDB" id="9810708at2"/>
<evidence type="ECO:0000313" key="7">
    <source>
        <dbReference type="EMBL" id="SDH61728.1"/>
    </source>
</evidence>
<evidence type="ECO:0000256" key="4">
    <source>
        <dbReference type="ARBA" id="ARBA00023163"/>
    </source>
</evidence>
<feature type="domain" description="Cyclic nucleotide-binding" evidence="5">
    <location>
        <begin position="1"/>
        <end position="72"/>
    </location>
</feature>
<evidence type="ECO:0000259" key="5">
    <source>
        <dbReference type="PROSITE" id="PS50042"/>
    </source>
</evidence>
<dbReference type="Gene3D" id="2.60.120.10">
    <property type="entry name" value="Jelly Rolls"/>
    <property type="match status" value="1"/>
</dbReference>
<keyword evidence="2" id="KW-0238">DNA-binding</keyword>
<dbReference type="Proteomes" id="UP000198956">
    <property type="component" value="Unassembled WGS sequence"/>
</dbReference>
<dbReference type="Pfam" id="PF13545">
    <property type="entry name" value="HTH_Crp_2"/>
    <property type="match status" value="1"/>
</dbReference>
<dbReference type="InterPro" id="IPR050397">
    <property type="entry name" value="Env_Response_Regulators"/>
</dbReference>
<evidence type="ECO:0000313" key="8">
    <source>
        <dbReference type="Proteomes" id="UP000198956"/>
    </source>
</evidence>
<dbReference type="PANTHER" id="PTHR24567:SF26">
    <property type="entry name" value="REGULATORY PROTEIN YEIL"/>
    <property type="match status" value="1"/>
</dbReference>
<dbReference type="Gene3D" id="1.10.10.10">
    <property type="entry name" value="Winged helix-like DNA-binding domain superfamily/Winged helix DNA-binding domain"/>
    <property type="match status" value="1"/>
</dbReference>
<dbReference type="SUPFAM" id="SSF46785">
    <property type="entry name" value="Winged helix' DNA-binding domain"/>
    <property type="match status" value="1"/>
</dbReference>
<dbReference type="InterPro" id="IPR018490">
    <property type="entry name" value="cNMP-bd_dom_sf"/>
</dbReference>
<evidence type="ECO:0000259" key="6">
    <source>
        <dbReference type="PROSITE" id="PS51063"/>
    </source>
</evidence>
<dbReference type="PANTHER" id="PTHR24567">
    <property type="entry name" value="CRP FAMILY TRANSCRIPTIONAL REGULATORY PROTEIN"/>
    <property type="match status" value="1"/>
</dbReference>
<dbReference type="GO" id="GO:0005829">
    <property type="term" value="C:cytosol"/>
    <property type="evidence" value="ECO:0007669"/>
    <property type="project" value="TreeGrafter"/>
</dbReference>
<gene>
    <name evidence="7" type="ORF">SAMN04489735_10374</name>
</gene>
<dbReference type="PROSITE" id="PS50042">
    <property type="entry name" value="CNMP_BINDING_3"/>
    <property type="match status" value="1"/>
</dbReference>
<dbReference type="InterPro" id="IPR012318">
    <property type="entry name" value="HTH_CRP"/>
</dbReference>
<dbReference type="InterPro" id="IPR036388">
    <property type="entry name" value="WH-like_DNA-bd_sf"/>
</dbReference>
<feature type="domain" description="HTH crp-type" evidence="6">
    <location>
        <begin position="131"/>
        <end position="195"/>
    </location>
</feature>
<dbReference type="GO" id="GO:0016301">
    <property type="term" value="F:kinase activity"/>
    <property type="evidence" value="ECO:0007669"/>
    <property type="project" value="UniProtKB-KW"/>
</dbReference>
<evidence type="ECO:0000256" key="1">
    <source>
        <dbReference type="ARBA" id="ARBA00023015"/>
    </source>
</evidence>